<dbReference type="AlphaFoldDB" id="A0A1E3QMP9"/>
<sequence>MLIYRYPASEKRIMFDIVVGGSIGLGMGAYWWYGLHMPKVEKKDAFYAELKAKKHLEDN</sequence>
<dbReference type="OrthoDB" id="2317211at2759"/>
<name>A0A1E3QMP9_9ASCO</name>
<evidence type="ECO:0000256" key="4">
    <source>
        <dbReference type="ARBA" id="ARBA00022989"/>
    </source>
</evidence>
<keyword evidence="4 7" id="KW-1133">Transmembrane helix</keyword>
<dbReference type="GO" id="GO:0004129">
    <property type="term" value="F:cytochrome-c oxidase activity"/>
    <property type="evidence" value="ECO:0007669"/>
    <property type="project" value="TreeGrafter"/>
</dbReference>
<comment type="subcellular location">
    <subcellularLocation>
        <location evidence="1">Mitochondrion inner membrane</location>
    </subcellularLocation>
</comment>
<dbReference type="GO" id="GO:0006123">
    <property type="term" value="P:mitochondrial electron transport, cytochrome c to oxygen"/>
    <property type="evidence" value="ECO:0007669"/>
    <property type="project" value="TreeGrafter"/>
</dbReference>
<dbReference type="PANTHER" id="PTHR28264">
    <property type="entry name" value="CYTOCHROME C OXIDASE SUBUNIT 7A"/>
    <property type="match status" value="1"/>
</dbReference>
<dbReference type="Proteomes" id="UP000094336">
    <property type="component" value="Unassembled WGS sequence"/>
</dbReference>
<evidence type="ECO:0000256" key="6">
    <source>
        <dbReference type="ARBA" id="ARBA00023136"/>
    </source>
</evidence>
<evidence type="ECO:0000313" key="8">
    <source>
        <dbReference type="EMBL" id="ODQ78955.1"/>
    </source>
</evidence>
<dbReference type="PANTHER" id="PTHR28264:SF1">
    <property type="entry name" value="CYTOCHROME C OXIDASE SUBUNIT 6C"/>
    <property type="match status" value="1"/>
</dbReference>
<evidence type="ECO:0000256" key="1">
    <source>
        <dbReference type="ARBA" id="ARBA00004273"/>
    </source>
</evidence>
<evidence type="ECO:0000256" key="3">
    <source>
        <dbReference type="ARBA" id="ARBA00022792"/>
    </source>
</evidence>
<evidence type="ECO:0000313" key="9">
    <source>
        <dbReference type="Proteomes" id="UP000094336"/>
    </source>
</evidence>
<keyword evidence="6 7" id="KW-0472">Membrane</keyword>
<dbReference type="GO" id="GO:0005743">
    <property type="term" value="C:mitochondrial inner membrane"/>
    <property type="evidence" value="ECO:0007669"/>
    <property type="project" value="UniProtKB-SubCell"/>
</dbReference>
<reference evidence="9" key="1">
    <citation type="submission" date="2016-05" db="EMBL/GenBank/DDBJ databases">
        <title>Comparative genomics of biotechnologically important yeasts.</title>
        <authorList>
            <consortium name="DOE Joint Genome Institute"/>
            <person name="Riley R."/>
            <person name="Haridas S."/>
            <person name="Wolfe K.H."/>
            <person name="Lopes M.R."/>
            <person name="Hittinger C.T."/>
            <person name="Goker M."/>
            <person name="Salamov A."/>
            <person name="Wisecaver J."/>
            <person name="Long T.M."/>
            <person name="Aerts A.L."/>
            <person name="Barry K."/>
            <person name="Choi C."/>
            <person name="Clum A."/>
            <person name="Coughlan A.Y."/>
            <person name="Deshpande S."/>
            <person name="Douglass A.P."/>
            <person name="Hanson S.J."/>
            <person name="Klenk H.-P."/>
            <person name="Labutti K."/>
            <person name="Lapidus A."/>
            <person name="Lindquist E."/>
            <person name="Lipzen A."/>
            <person name="Meier-Kolthoff J.P."/>
            <person name="Ohm R.A."/>
            <person name="Otillar R.P."/>
            <person name="Pangilinan J."/>
            <person name="Peng Y."/>
            <person name="Rokas A."/>
            <person name="Rosa C.A."/>
            <person name="Scheuner C."/>
            <person name="Sibirny A.A."/>
            <person name="Slot J.C."/>
            <person name="Stielow J.B."/>
            <person name="Sun H."/>
            <person name="Kurtzman C.P."/>
            <person name="Blackwell M."/>
            <person name="Grigoriev I.V."/>
            <person name="Jeffries T.W."/>
        </authorList>
    </citation>
    <scope>NUCLEOTIDE SEQUENCE [LARGE SCALE GENOMIC DNA]</scope>
    <source>
        <strain evidence="9">NRRL Y-12698</strain>
    </source>
</reference>
<evidence type="ECO:0000256" key="7">
    <source>
        <dbReference type="SAM" id="Phobius"/>
    </source>
</evidence>
<feature type="transmembrane region" description="Helical" evidence="7">
    <location>
        <begin position="12"/>
        <end position="33"/>
    </location>
</feature>
<evidence type="ECO:0000256" key="5">
    <source>
        <dbReference type="ARBA" id="ARBA00023128"/>
    </source>
</evidence>
<organism evidence="8 9">
    <name type="scientific">Babjeviella inositovora NRRL Y-12698</name>
    <dbReference type="NCBI Taxonomy" id="984486"/>
    <lineage>
        <taxon>Eukaryota</taxon>
        <taxon>Fungi</taxon>
        <taxon>Dikarya</taxon>
        <taxon>Ascomycota</taxon>
        <taxon>Saccharomycotina</taxon>
        <taxon>Pichiomycetes</taxon>
        <taxon>Serinales incertae sedis</taxon>
        <taxon>Babjeviella</taxon>
    </lineage>
</organism>
<proteinExistence type="predicted"/>
<dbReference type="GeneID" id="30150682"/>
<keyword evidence="5" id="KW-0496">Mitochondrion</keyword>
<gene>
    <name evidence="8" type="ORF">BABINDRAFT_8580</name>
</gene>
<dbReference type="CDD" id="cd22888">
    <property type="entry name" value="CcO_VIIa_fungal"/>
    <property type="match status" value="1"/>
</dbReference>
<evidence type="ECO:0008006" key="10">
    <source>
        <dbReference type="Google" id="ProtNLM"/>
    </source>
</evidence>
<keyword evidence="2 7" id="KW-0812">Transmembrane</keyword>
<evidence type="ECO:0000256" key="2">
    <source>
        <dbReference type="ARBA" id="ARBA00022692"/>
    </source>
</evidence>
<dbReference type="RefSeq" id="XP_018984283.1">
    <property type="nucleotide sequence ID" value="XM_019132829.1"/>
</dbReference>
<keyword evidence="9" id="KW-1185">Reference proteome</keyword>
<accession>A0A1E3QMP9</accession>
<protein>
    <recommendedName>
        <fullName evidence="10">Cytochrome c oxidase polypeptide VIIA</fullName>
    </recommendedName>
</protein>
<dbReference type="EMBL" id="KV454433">
    <property type="protein sequence ID" value="ODQ78955.1"/>
    <property type="molecule type" value="Genomic_DNA"/>
</dbReference>
<keyword evidence="3" id="KW-0999">Mitochondrion inner membrane</keyword>